<proteinExistence type="predicted"/>
<evidence type="ECO:0000313" key="1">
    <source>
        <dbReference type="EMBL" id="UXX77648.1"/>
    </source>
</evidence>
<name>A0ABY6CUV4_9BACT</name>
<dbReference type="PANTHER" id="PTHR39624">
    <property type="entry name" value="PROTEIN INVOLVED IN RIMO-MEDIATED BETA-METHYLTHIOLATION OF RIBOSOMAL PROTEIN S12 YCAO"/>
    <property type="match status" value="1"/>
</dbReference>
<dbReference type="PANTHER" id="PTHR39624:SF2">
    <property type="entry name" value="OSMC-LIKE PROTEIN"/>
    <property type="match status" value="1"/>
</dbReference>
<dbReference type="Gene3D" id="3.30.300.20">
    <property type="match status" value="1"/>
</dbReference>
<dbReference type="SUPFAM" id="SSF82784">
    <property type="entry name" value="OsmC-like"/>
    <property type="match status" value="1"/>
</dbReference>
<dbReference type="Proteomes" id="UP001062165">
    <property type="component" value="Chromosome"/>
</dbReference>
<keyword evidence="2" id="KW-1185">Reference proteome</keyword>
<gene>
    <name evidence="1" type="ORF">N7E81_09730</name>
</gene>
<dbReference type="EMBL" id="CP106735">
    <property type="protein sequence ID" value="UXX77648.1"/>
    <property type="molecule type" value="Genomic_DNA"/>
</dbReference>
<protein>
    <submittedName>
        <fullName evidence="1">OsmC family protein</fullName>
    </submittedName>
</protein>
<evidence type="ECO:0000313" key="2">
    <source>
        <dbReference type="Proteomes" id="UP001062165"/>
    </source>
</evidence>
<accession>A0ABY6CUV4</accession>
<dbReference type="InterPro" id="IPR003718">
    <property type="entry name" value="OsmC/Ohr_fam"/>
</dbReference>
<sequence>MSTFAVAITKDELTTQLNTDGHMGLVDEPVEIGGLNKGPTPYDLLCGALASCTSITLRLYANRKEWEVSRIRVRVNYAKEYKKDCATCEDQPQKVDAFERIISLEGALTSSQKQRLLEIANRCPVHRTLEAQAEIETRLENE</sequence>
<dbReference type="InterPro" id="IPR015946">
    <property type="entry name" value="KH_dom-like_a/b"/>
</dbReference>
<dbReference type="InterPro" id="IPR036102">
    <property type="entry name" value="OsmC/Ohrsf"/>
</dbReference>
<dbReference type="Pfam" id="PF02566">
    <property type="entry name" value="OsmC"/>
    <property type="match status" value="1"/>
</dbReference>
<reference evidence="1" key="1">
    <citation type="submission" date="2022-10" db="EMBL/GenBank/DDBJ databases">
        <title>Comparative genomics and taxonomic characterization of three novel marine species of genus Reichenbachiella exhibiting antioxidant and polysaccharide degradation activities.</title>
        <authorList>
            <person name="Muhammad N."/>
            <person name="Lee Y.-J."/>
            <person name="Ko J."/>
            <person name="Kim S.-G."/>
        </authorList>
    </citation>
    <scope>NUCLEOTIDE SEQUENCE</scope>
    <source>
        <strain evidence="1">Wsw4-B4</strain>
    </source>
</reference>
<organism evidence="1 2">
    <name type="scientific">Reichenbachiella carrageenanivorans</name>
    <dbReference type="NCBI Taxonomy" id="2979869"/>
    <lineage>
        <taxon>Bacteria</taxon>
        <taxon>Pseudomonadati</taxon>
        <taxon>Bacteroidota</taxon>
        <taxon>Cytophagia</taxon>
        <taxon>Cytophagales</taxon>
        <taxon>Reichenbachiellaceae</taxon>
        <taxon>Reichenbachiella</taxon>
    </lineage>
</organism>
<dbReference type="RefSeq" id="WP_263049395.1">
    <property type="nucleotide sequence ID" value="NZ_CP106735.1"/>
</dbReference>